<feature type="domain" description="RNase H type-1" evidence="2">
    <location>
        <begin position="391"/>
        <end position="523"/>
    </location>
</feature>
<dbReference type="PANTHER" id="PTHR33481">
    <property type="entry name" value="REVERSE TRANSCRIPTASE"/>
    <property type="match status" value="1"/>
</dbReference>
<reference evidence="3" key="2">
    <citation type="submission" date="2020-12" db="EMBL/GenBank/DDBJ databases">
        <authorList>
            <person name="Kanost M."/>
        </authorList>
    </citation>
    <scope>NUCLEOTIDE SEQUENCE</scope>
</reference>
<sequence length="681" mass="77388">MGKILEKMVMERIKWHIIPRMSTRQFGFMPQRSTEDSLYILLKHIRAKLTEKKIVTVVSLDIEGAFDNAWWPAIKVRLLEEGCPKNLRRVMDSYFQARKVKVRYAGEEHTRWTSKGCVQGSIGGPILWNLLLDPLLKGLENRGDYCQAFADDIVMVFEGHTGQEIQRQANAALAYVRDWGVCNKLKFAPQKTQAMVVTKKLKYDSPILHMGGTDIGLTKQIKILGLTIDSALTFNAHVDEVCRKSLNFYKCLSRAAKVQWGLGPHLIKTLYQAVVEPTIMYAASAWAPATNKLSVKKQLDAVQRGFAQKLTRAYKTVSLNGALLLAGILPLDIRIREAALLYETKKGYCRRLVGDREVETPVAFIKKSHPSQRTDQKFKCLVDGAELARHVGGNQCIFTDGSKLEGKVGAALSIWDGAAETKTVKLKLEPYCTVYQAELLALQKATEVALKNKVERCSIFCDARSALEEVARGDSLHPIAFQININLKTAEERRQKIELFWIKAHVGWEGNERADSLAKDAALLLKTKANYDRCPVSCLRRQIRQESIEEWSRRYEHGETASVTKLFFPNAVEAHKILKQLQVDPTTTQIFTGHGGFSEYLNRFRCKENSSCPCDPDIKETVPHILTECPIYERQRFEIEHSIETNITIENISNIMQNKDKRPQFIEYCKKVARQTIQRNK</sequence>
<dbReference type="PROSITE" id="PS50879">
    <property type="entry name" value="RNASE_H_1"/>
    <property type="match status" value="1"/>
</dbReference>
<dbReference type="Proteomes" id="UP000791440">
    <property type="component" value="Unassembled WGS sequence"/>
</dbReference>
<dbReference type="CDD" id="cd01650">
    <property type="entry name" value="RT_nLTR_like"/>
    <property type="match status" value="1"/>
</dbReference>
<evidence type="ECO:0000259" key="1">
    <source>
        <dbReference type="PROSITE" id="PS50878"/>
    </source>
</evidence>
<organism evidence="3 4">
    <name type="scientific">Manduca sexta</name>
    <name type="common">Tobacco hawkmoth</name>
    <name type="synonym">Tobacco hornworm</name>
    <dbReference type="NCBI Taxonomy" id="7130"/>
    <lineage>
        <taxon>Eukaryota</taxon>
        <taxon>Metazoa</taxon>
        <taxon>Ecdysozoa</taxon>
        <taxon>Arthropoda</taxon>
        <taxon>Hexapoda</taxon>
        <taxon>Insecta</taxon>
        <taxon>Pterygota</taxon>
        <taxon>Neoptera</taxon>
        <taxon>Endopterygota</taxon>
        <taxon>Lepidoptera</taxon>
        <taxon>Glossata</taxon>
        <taxon>Ditrysia</taxon>
        <taxon>Bombycoidea</taxon>
        <taxon>Sphingidae</taxon>
        <taxon>Sphinginae</taxon>
        <taxon>Sphingini</taxon>
        <taxon>Manduca</taxon>
    </lineage>
</organism>
<reference evidence="3" key="1">
    <citation type="journal article" date="2016" name="Insect Biochem. Mol. Biol.">
        <title>Multifaceted biological insights from a draft genome sequence of the tobacco hornworm moth, Manduca sexta.</title>
        <authorList>
            <person name="Kanost M.R."/>
            <person name="Arrese E.L."/>
            <person name="Cao X."/>
            <person name="Chen Y.R."/>
            <person name="Chellapilla S."/>
            <person name="Goldsmith M.R."/>
            <person name="Grosse-Wilde E."/>
            <person name="Heckel D.G."/>
            <person name="Herndon N."/>
            <person name="Jiang H."/>
            <person name="Papanicolaou A."/>
            <person name="Qu J."/>
            <person name="Soulages J.L."/>
            <person name="Vogel H."/>
            <person name="Walters J."/>
            <person name="Waterhouse R.M."/>
            <person name="Ahn S.J."/>
            <person name="Almeida F.C."/>
            <person name="An C."/>
            <person name="Aqrawi P."/>
            <person name="Bretschneider A."/>
            <person name="Bryant W.B."/>
            <person name="Bucks S."/>
            <person name="Chao H."/>
            <person name="Chevignon G."/>
            <person name="Christen J.M."/>
            <person name="Clarke D.F."/>
            <person name="Dittmer N.T."/>
            <person name="Ferguson L.C.F."/>
            <person name="Garavelou S."/>
            <person name="Gordon K.H.J."/>
            <person name="Gunaratna R.T."/>
            <person name="Han Y."/>
            <person name="Hauser F."/>
            <person name="He Y."/>
            <person name="Heidel-Fischer H."/>
            <person name="Hirsh A."/>
            <person name="Hu Y."/>
            <person name="Jiang H."/>
            <person name="Kalra D."/>
            <person name="Klinner C."/>
            <person name="Konig C."/>
            <person name="Kovar C."/>
            <person name="Kroll A.R."/>
            <person name="Kuwar S.S."/>
            <person name="Lee S.L."/>
            <person name="Lehman R."/>
            <person name="Li K."/>
            <person name="Li Z."/>
            <person name="Liang H."/>
            <person name="Lovelace S."/>
            <person name="Lu Z."/>
            <person name="Mansfield J.H."/>
            <person name="McCulloch K.J."/>
            <person name="Mathew T."/>
            <person name="Morton B."/>
            <person name="Muzny D.M."/>
            <person name="Neunemann D."/>
            <person name="Ongeri F."/>
            <person name="Pauchet Y."/>
            <person name="Pu L.L."/>
            <person name="Pyrousis I."/>
            <person name="Rao X.J."/>
            <person name="Redding A."/>
            <person name="Roesel C."/>
            <person name="Sanchez-Gracia A."/>
            <person name="Schaack S."/>
            <person name="Shukla A."/>
            <person name="Tetreau G."/>
            <person name="Wang Y."/>
            <person name="Xiong G.H."/>
            <person name="Traut W."/>
            <person name="Walsh T.K."/>
            <person name="Worley K.C."/>
            <person name="Wu D."/>
            <person name="Wu W."/>
            <person name="Wu Y.Q."/>
            <person name="Zhang X."/>
            <person name="Zou Z."/>
            <person name="Zucker H."/>
            <person name="Briscoe A.D."/>
            <person name="Burmester T."/>
            <person name="Clem R.J."/>
            <person name="Feyereisen R."/>
            <person name="Grimmelikhuijzen C.J.P."/>
            <person name="Hamodrakas S.J."/>
            <person name="Hansson B.S."/>
            <person name="Huguet E."/>
            <person name="Jermiin L.S."/>
            <person name="Lan Q."/>
            <person name="Lehman H.K."/>
            <person name="Lorenzen M."/>
            <person name="Merzendorfer H."/>
            <person name="Michalopoulos I."/>
            <person name="Morton D.B."/>
            <person name="Muthukrishnan S."/>
            <person name="Oakeshott J.G."/>
            <person name="Palmer W."/>
            <person name="Park Y."/>
            <person name="Passarelli A.L."/>
            <person name="Rozas J."/>
            <person name="Schwartz L.M."/>
            <person name="Smith W."/>
            <person name="Southgate A."/>
            <person name="Vilcinskas A."/>
            <person name="Vogt R."/>
            <person name="Wang P."/>
            <person name="Werren J."/>
            <person name="Yu X.Q."/>
            <person name="Zhou J.J."/>
            <person name="Brown S.J."/>
            <person name="Scherer S.E."/>
            <person name="Richards S."/>
            <person name="Blissard G.W."/>
        </authorList>
    </citation>
    <scope>NUCLEOTIDE SEQUENCE</scope>
</reference>
<proteinExistence type="predicted"/>
<name>A0A922CXY7_MANSE</name>
<evidence type="ECO:0000259" key="2">
    <source>
        <dbReference type="PROSITE" id="PS50879"/>
    </source>
</evidence>
<dbReference type="InterPro" id="IPR002156">
    <property type="entry name" value="RNaseH_domain"/>
</dbReference>
<evidence type="ECO:0000313" key="3">
    <source>
        <dbReference type="EMBL" id="KAG6462664.1"/>
    </source>
</evidence>
<gene>
    <name evidence="3" type="ORF">O3G_MSEX013397</name>
</gene>
<dbReference type="InterPro" id="IPR000477">
    <property type="entry name" value="RT_dom"/>
</dbReference>
<dbReference type="GO" id="GO:0003676">
    <property type="term" value="F:nucleic acid binding"/>
    <property type="evidence" value="ECO:0007669"/>
    <property type="project" value="InterPro"/>
</dbReference>
<comment type="caution">
    <text evidence="3">The sequence shown here is derived from an EMBL/GenBank/DDBJ whole genome shotgun (WGS) entry which is preliminary data.</text>
</comment>
<dbReference type="EMBL" id="JH668878">
    <property type="protein sequence ID" value="KAG6462664.1"/>
    <property type="molecule type" value="Genomic_DNA"/>
</dbReference>
<dbReference type="Pfam" id="PF00075">
    <property type="entry name" value="RNase_H"/>
    <property type="match status" value="1"/>
</dbReference>
<evidence type="ECO:0000313" key="4">
    <source>
        <dbReference type="Proteomes" id="UP000791440"/>
    </source>
</evidence>
<dbReference type="PROSITE" id="PS50878">
    <property type="entry name" value="RT_POL"/>
    <property type="match status" value="1"/>
</dbReference>
<dbReference type="Pfam" id="PF00078">
    <property type="entry name" value="RVT_1"/>
    <property type="match status" value="1"/>
</dbReference>
<keyword evidence="4" id="KW-1185">Reference proteome</keyword>
<protein>
    <recommendedName>
        <fullName evidence="5">115 kDa protein in type-1 retrotransposable element R1DM</fullName>
    </recommendedName>
</protein>
<dbReference type="PANTHER" id="PTHR33481:SF1">
    <property type="entry name" value="ENDONUCLEASE_EXONUCLEASE_PHOSPHATASE DOMAIN-CONTAINING PROTEIN-RELATED"/>
    <property type="match status" value="1"/>
</dbReference>
<evidence type="ECO:0008006" key="5">
    <source>
        <dbReference type="Google" id="ProtNLM"/>
    </source>
</evidence>
<dbReference type="AlphaFoldDB" id="A0A922CXY7"/>
<accession>A0A922CXY7</accession>
<dbReference type="GO" id="GO:0004523">
    <property type="term" value="F:RNA-DNA hybrid ribonuclease activity"/>
    <property type="evidence" value="ECO:0007669"/>
    <property type="project" value="InterPro"/>
</dbReference>
<dbReference type="CDD" id="cd09276">
    <property type="entry name" value="Rnase_HI_RT_non_LTR"/>
    <property type="match status" value="1"/>
</dbReference>
<feature type="domain" description="Reverse transcriptase" evidence="1">
    <location>
        <begin position="1"/>
        <end position="228"/>
    </location>
</feature>